<dbReference type="SUPFAM" id="SSF52540">
    <property type="entry name" value="P-loop containing nucleoside triphosphate hydrolases"/>
    <property type="match status" value="1"/>
</dbReference>
<dbReference type="Proteomes" id="UP000186601">
    <property type="component" value="Unassembled WGS sequence"/>
</dbReference>
<dbReference type="OrthoDB" id="3228837at2759"/>
<organism evidence="3 4">
    <name type="scientific">Hermanssonia centrifuga</name>
    <dbReference type="NCBI Taxonomy" id="98765"/>
    <lineage>
        <taxon>Eukaryota</taxon>
        <taxon>Fungi</taxon>
        <taxon>Dikarya</taxon>
        <taxon>Basidiomycota</taxon>
        <taxon>Agaricomycotina</taxon>
        <taxon>Agaricomycetes</taxon>
        <taxon>Polyporales</taxon>
        <taxon>Meruliaceae</taxon>
        <taxon>Hermanssonia</taxon>
    </lineage>
</organism>
<keyword evidence="1" id="KW-0677">Repeat</keyword>
<feature type="domain" description="NACHT" evidence="2">
    <location>
        <begin position="379"/>
        <end position="522"/>
    </location>
</feature>
<accession>A0A2R6QUH5</accession>
<gene>
    <name evidence="3" type="ORF">PHLCEN_2v3289</name>
</gene>
<dbReference type="EMBL" id="MLYV02000315">
    <property type="protein sequence ID" value="PSS14755.1"/>
    <property type="molecule type" value="Genomic_DNA"/>
</dbReference>
<evidence type="ECO:0000313" key="4">
    <source>
        <dbReference type="Proteomes" id="UP000186601"/>
    </source>
</evidence>
<dbReference type="STRING" id="98765.A0A2R6QUH5"/>
<protein>
    <recommendedName>
        <fullName evidence="2">NACHT domain-containing protein</fullName>
    </recommendedName>
</protein>
<sequence>MDGVGATSRDGTLLRLDVLQVKVIGQDRLPRDIEGKEFHKRRFYVEFKIGGTKKKTKDCSGKGQLAWIEAVPFVNVDSSSIFEAAIHAKRSSLFVHDAVKIGSLSDSVESFLPPSDSLDTPRIVTRVLDLYPDVQLELHIKATTAASLGGDTEAAIRNFAKPVQELTGSHLPEIPADVASAAAGTGQTVGKLLLPALKKIKSFCDAMNSISEILNNQLKRNDKIRALFVKMDSFYTVVSKYLMSRLGGVRRSSLIAILQRISVMTMECCSFIWSYASKLDESGFVEGTLENSVSSNNDRIETYCNIFDSLQQDFRNAIRVDKHHIVERMAEYASLGDMPHVKGASLNAEGSCQEGTRKAILGVVSDWISPGSKSSGHQPILLLTGEAGTGKSAIACSVAVEFAALGCSFGFKRGIKERCNLLNLFPTIARDLAHFDDSFRRALCAGVGNDKALQITSSLELQFQHFIKNPMAGISRPILVVIDALDECGDAEDGAQRAALLKLLSTPGKLPSNLRFFITSRPEPDIRSHFEDLNKDHIMIKHMSEIPTDSTSADISLYIRTRLISDFQSKLEGIDEACCQTLARTSQGLFQWAYVACKQIAYPPPGRTPLEHYKKLVQSGTGVGQDKLLDYLYLEAISASFSENDEEGMLVERFKSVLAVVLASFEPLTMAGVKAIHKTLKQPDEYYTAGDILQHLGSLLSGVNDTDVPIRPLHTSFRDFLTDRTRSDSLCVDIAGAHRSLTLASLYIMTKELRFKLESSYVMNEDILDLPMLIQNCVPEHLSYSCRFWACHLDIALPNGQPLEPEISHQIRELLEMFVHRKILFWLEVLSVLDAVDLAFPALAIVARVFKIVSSVFLFLFCES</sequence>
<dbReference type="InterPro" id="IPR027417">
    <property type="entry name" value="P-loop_NTPase"/>
</dbReference>
<comment type="caution">
    <text evidence="3">The sequence shown here is derived from an EMBL/GenBank/DDBJ whole genome shotgun (WGS) entry which is preliminary data.</text>
</comment>
<dbReference type="PANTHER" id="PTHR10039">
    <property type="entry name" value="AMELOGENIN"/>
    <property type="match status" value="1"/>
</dbReference>
<keyword evidence="4" id="KW-1185">Reference proteome</keyword>
<reference evidence="3 4" key="1">
    <citation type="submission" date="2018-02" db="EMBL/GenBank/DDBJ databases">
        <title>Genome sequence of the basidiomycete white-rot fungus Phlebia centrifuga.</title>
        <authorList>
            <person name="Granchi Z."/>
            <person name="Peng M."/>
            <person name="de Vries R.P."/>
            <person name="Hilden K."/>
            <person name="Makela M.R."/>
            <person name="Grigoriev I."/>
            <person name="Riley R."/>
        </authorList>
    </citation>
    <scope>NUCLEOTIDE SEQUENCE [LARGE SCALE GENOMIC DNA]</scope>
    <source>
        <strain evidence="3 4">FBCC195</strain>
    </source>
</reference>
<name>A0A2R6QUH5_9APHY</name>
<dbReference type="AlphaFoldDB" id="A0A2R6QUH5"/>
<dbReference type="Gene3D" id="3.40.50.300">
    <property type="entry name" value="P-loop containing nucleotide triphosphate hydrolases"/>
    <property type="match status" value="1"/>
</dbReference>
<proteinExistence type="predicted"/>
<dbReference type="InterPro" id="IPR056884">
    <property type="entry name" value="NPHP3-like_N"/>
</dbReference>
<evidence type="ECO:0000259" key="2">
    <source>
        <dbReference type="PROSITE" id="PS50837"/>
    </source>
</evidence>
<dbReference type="Pfam" id="PF24883">
    <property type="entry name" value="NPHP3_N"/>
    <property type="match status" value="1"/>
</dbReference>
<dbReference type="PROSITE" id="PS50837">
    <property type="entry name" value="NACHT"/>
    <property type="match status" value="1"/>
</dbReference>
<evidence type="ECO:0000313" key="3">
    <source>
        <dbReference type="EMBL" id="PSS14755.1"/>
    </source>
</evidence>
<dbReference type="InterPro" id="IPR007111">
    <property type="entry name" value="NACHT_NTPase"/>
</dbReference>
<evidence type="ECO:0000256" key="1">
    <source>
        <dbReference type="ARBA" id="ARBA00022737"/>
    </source>
</evidence>
<dbReference type="PANTHER" id="PTHR10039:SF14">
    <property type="entry name" value="NACHT DOMAIN-CONTAINING PROTEIN"/>
    <property type="match status" value="1"/>
</dbReference>